<dbReference type="Proteomes" id="UP000784919">
    <property type="component" value="Unassembled WGS sequence"/>
</dbReference>
<evidence type="ECO:0000256" key="4">
    <source>
        <dbReference type="ARBA" id="ARBA00012682"/>
    </source>
</evidence>
<dbReference type="EC" id="1.15.1.1" evidence="4"/>
<gene>
    <name evidence="10" type="ORF">E4U56_002285</name>
    <name evidence="9" type="ORF">E4U57_003113</name>
</gene>
<evidence type="ECO:0000256" key="8">
    <source>
        <dbReference type="SAM" id="SignalP"/>
    </source>
</evidence>
<dbReference type="GO" id="GO:0004784">
    <property type="term" value="F:superoxide dismutase activity"/>
    <property type="evidence" value="ECO:0007669"/>
    <property type="project" value="UniProtKB-EC"/>
</dbReference>
<evidence type="ECO:0000256" key="2">
    <source>
        <dbReference type="ARBA" id="ARBA00004613"/>
    </source>
</evidence>
<reference evidence="10 11" key="1">
    <citation type="journal article" date="2020" name="bioRxiv">
        <title>Whole genome comparisons of ergot fungi reveals the divergence and evolution of species within the genus Claviceps are the result of varying mechanisms driving genome evolution and host range expansion.</title>
        <authorList>
            <person name="Wyka S.A."/>
            <person name="Mondo S.J."/>
            <person name="Liu M."/>
            <person name="Dettman J."/>
            <person name="Nalam V."/>
            <person name="Broders K.D."/>
        </authorList>
    </citation>
    <scope>NUCLEOTIDE SEQUENCE</scope>
    <source>
        <strain evidence="10">CCC 1102</strain>
        <strain evidence="9 11">LM583</strain>
    </source>
</reference>
<evidence type="ECO:0000256" key="7">
    <source>
        <dbReference type="ARBA" id="ARBA00049204"/>
    </source>
</evidence>
<accession>A0A9P7MPE0</accession>
<sequence>MRFSTFLAAGFSALCAAQTQDAPVTQNNPRVVYQATLPKEAFYKGDLDGNVRGYVRAERGPDGQGVKFKVHFKNLPKQGGPFMYHLHVGPVPADGNCTRTLAHLDPYQRGETPPCDASKPQTCQVGDLSGKYGNVTQDPFRAEYVDPYGSLEEGTPGFFGNRSIVFHFADKKRITCANFAKVEACSH</sequence>
<evidence type="ECO:0000256" key="5">
    <source>
        <dbReference type="ARBA" id="ARBA00022525"/>
    </source>
</evidence>
<evidence type="ECO:0000313" key="11">
    <source>
        <dbReference type="Proteomes" id="UP000742024"/>
    </source>
</evidence>
<feature type="chain" id="PRO_5040420931" description="superoxide dismutase" evidence="8">
    <location>
        <begin position="18"/>
        <end position="187"/>
    </location>
</feature>
<dbReference type="GO" id="GO:0005576">
    <property type="term" value="C:extracellular region"/>
    <property type="evidence" value="ECO:0007669"/>
    <property type="project" value="UniProtKB-SubCell"/>
</dbReference>
<dbReference type="SUPFAM" id="SSF49329">
    <property type="entry name" value="Cu,Zn superoxide dismutase-like"/>
    <property type="match status" value="1"/>
</dbReference>
<dbReference type="Proteomes" id="UP000742024">
    <property type="component" value="Unassembled WGS sequence"/>
</dbReference>
<dbReference type="OrthoDB" id="159229at2759"/>
<dbReference type="GO" id="GO:0046872">
    <property type="term" value="F:metal ion binding"/>
    <property type="evidence" value="ECO:0007669"/>
    <property type="project" value="InterPro"/>
</dbReference>
<protein>
    <recommendedName>
        <fullName evidence="4">superoxide dismutase</fullName>
        <ecNumber evidence="4">1.15.1.1</ecNumber>
    </recommendedName>
</protein>
<comment type="catalytic activity">
    <reaction evidence="7">
        <text>2 superoxide + 2 H(+) = H2O2 + O2</text>
        <dbReference type="Rhea" id="RHEA:20696"/>
        <dbReference type="ChEBI" id="CHEBI:15378"/>
        <dbReference type="ChEBI" id="CHEBI:15379"/>
        <dbReference type="ChEBI" id="CHEBI:16240"/>
        <dbReference type="ChEBI" id="CHEBI:18421"/>
        <dbReference type="EC" id="1.15.1.1"/>
    </reaction>
</comment>
<name>A0A9P7MPE0_9HYPO</name>
<evidence type="ECO:0000256" key="1">
    <source>
        <dbReference type="ARBA" id="ARBA00004196"/>
    </source>
</evidence>
<dbReference type="FunFam" id="2.60.40.200:FF:000007">
    <property type="entry name" value="Cell surface Cu-only superoxide dismutase 5"/>
    <property type="match status" value="1"/>
</dbReference>
<keyword evidence="5" id="KW-0964">Secreted</keyword>
<comment type="caution">
    <text evidence="10">The sequence shown here is derived from an EMBL/GenBank/DDBJ whole genome shotgun (WGS) entry which is preliminary data.</text>
</comment>
<dbReference type="AlphaFoldDB" id="A0A9P7MPE0"/>
<dbReference type="Gene3D" id="2.60.40.200">
    <property type="entry name" value="Superoxide dismutase, copper/zinc binding domain"/>
    <property type="match status" value="1"/>
</dbReference>
<keyword evidence="11" id="KW-1185">Reference proteome</keyword>
<evidence type="ECO:0000313" key="9">
    <source>
        <dbReference type="EMBL" id="KAG5955819.1"/>
    </source>
</evidence>
<feature type="signal peptide" evidence="8">
    <location>
        <begin position="1"/>
        <end position="17"/>
    </location>
</feature>
<comment type="similarity">
    <text evidence="3">Belongs to the Cu-Zn superoxide dismutase family.</text>
</comment>
<dbReference type="InterPro" id="IPR036423">
    <property type="entry name" value="SOD-like_Cu/Zn_dom_sf"/>
</dbReference>
<dbReference type="EMBL" id="SRPS01000171">
    <property type="protein sequence ID" value="KAG5964402.1"/>
    <property type="molecule type" value="Genomic_DNA"/>
</dbReference>
<dbReference type="EMBL" id="SRPR01000236">
    <property type="protein sequence ID" value="KAG5955819.1"/>
    <property type="molecule type" value="Genomic_DNA"/>
</dbReference>
<keyword evidence="6" id="KW-0049">Antioxidant</keyword>
<evidence type="ECO:0000313" key="12">
    <source>
        <dbReference type="Proteomes" id="UP000784919"/>
    </source>
</evidence>
<evidence type="ECO:0000313" key="10">
    <source>
        <dbReference type="EMBL" id="KAG5964402.1"/>
    </source>
</evidence>
<comment type="subcellular location">
    <subcellularLocation>
        <location evidence="1">Cell envelope</location>
    </subcellularLocation>
    <subcellularLocation>
        <location evidence="2">Secreted</location>
    </subcellularLocation>
</comment>
<organism evidence="10 12">
    <name type="scientific">Claviceps arundinis</name>
    <dbReference type="NCBI Taxonomy" id="1623583"/>
    <lineage>
        <taxon>Eukaryota</taxon>
        <taxon>Fungi</taxon>
        <taxon>Dikarya</taxon>
        <taxon>Ascomycota</taxon>
        <taxon>Pezizomycotina</taxon>
        <taxon>Sordariomycetes</taxon>
        <taxon>Hypocreomycetidae</taxon>
        <taxon>Hypocreales</taxon>
        <taxon>Clavicipitaceae</taxon>
        <taxon>Claviceps</taxon>
    </lineage>
</organism>
<keyword evidence="8" id="KW-0732">Signal</keyword>
<evidence type="ECO:0000256" key="6">
    <source>
        <dbReference type="ARBA" id="ARBA00022862"/>
    </source>
</evidence>
<proteinExistence type="inferred from homology"/>
<evidence type="ECO:0000256" key="3">
    <source>
        <dbReference type="ARBA" id="ARBA00010457"/>
    </source>
</evidence>